<accession>A0A834YB52</accession>
<evidence type="ECO:0000313" key="2">
    <source>
        <dbReference type="Proteomes" id="UP000655225"/>
    </source>
</evidence>
<protein>
    <submittedName>
        <fullName evidence="1">Uncharacterized protein</fullName>
    </submittedName>
</protein>
<comment type="caution">
    <text evidence="1">The sequence shown here is derived from an EMBL/GenBank/DDBJ whole genome shotgun (WGS) entry which is preliminary data.</text>
</comment>
<dbReference type="AlphaFoldDB" id="A0A834YB52"/>
<reference evidence="1 2" key="1">
    <citation type="submission" date="2020-04" db="EMBL/GenBank/DDBJ databases">
        <title>Plant Genome Project.</title>
        <authorList>
            <person name="Zhang R.-G."/>
        </authorList>
    </citation>
    <scope>NUCLEOTIDE SEQUENCE [LARGE SCALE GENOMIC DNA]</scope>
    <source>
        <strain evidence="1">YNK0</strain>
        <tissue evidence="1">Leaf</tissue>
    </source>
</reference>
<evidence type="ECO:0000313" key="1">
    <source>
        <dbReference type="EMBL" id="KAF8378906.1"/>
    </source>
</evidence>
<dbReference type="Proteomes" id="UP000655225">
    <property type="component" value="Unassembled WGS sequence"/>
</dbReference>
<dbReference type="EMBL" id="JABCRI010000023">
    <property type="protein sequence ID" value="KAF8378906.1"/>
    <property type="molecule type" value="Genomic_DNA"/>
</dbReference>
<dbReference type="OrthoDB" id="987204at2759"/>
<proteinExistence type="predicted"/>
<organism evidence="1 2">
    <name type="scientific">Tetracentron sinense</name>
    <name type="common">Spur-leaf</name>
    <dbReference type="NCBI Taxonomy" id="13715"/>
    <lineage>
        <taxon>Eukaryota</taxon>
        <taxon>Viridiplantae</taxon>
        <taxon>Streptophyta</taxon>
        <taxon>Embryophyta</taxon>
        <taxon>Tracheophyta</taxon>
        <taxon>Spermatophyta</taxon>
        <taxon>Magnoliopsida</taxon>
        <taxon>Trochodendrales</taxon>
        <taxon>Trochodendraceae</taxon>
        <taxon>Tetracentron</taxon>
    </lineage>
</organism>
<gene>
    <name evidence="1" type="ORF">HHK36_030255</name>
</gene>
<keyword evidence="2" id="KW-1185">Reference proteome</keyword>
<sequence>MNTQETERTMNFDGIADQKNGEIQEIEAAIANSSLPDWGKLFNARGENQGAGHARGQSCLERLRKVARLQMNDVAGCLAERGIALAVSDAALDIVLEESNNPAK</sequence>
<name>A0A834YB52_TETSI</name>
<dbReference type="Gene3D" id="1.10.8.60">
    <property type="match status" value="1"/>
</dbReference>